<evidence type="ECO:0000256" key="1">
    <source>
        <dbReference type="SAM" id="MobiDB-lite"/>
    </source>
</evidence>
<evidence type="ECO:0000313" key="3">
    <source>
        <dbReference type="Proteomes" id="UP000188268"/>
    </source>
</evidence>
<accession>A0A1R3HZJ4</accession>
<protein>
    <submittedName>
        <fullName evidence="2">Uncharacterized protein</fullName>
    </submittedName>
</protein>
<feature type="region of interest" description="Disordered" evidence="1">
    <location>
        <begin position="1"/>
        <end position="20"/>
    </location>
</feature>
<comment type="caution">
    <text evidence="2">The sequence shown here is derived from an EMBL/GenBank/DDBJ whole genome shotgun (WGS) entry which is preliminary data.</text>
</comment>
<dbReference type="EMBL" id="AWWV01010993">
    <property type="protein sequence ID" value="OMO75671.1"/>
    <property type="molecule type" value="Genomic_DNA"/>
</dbReference>
<sequence length="20" mass="2270">MGRQQSKLQVQSPNQIKVSL</sequence>
<name>A0A1R3HZJ4_COCAP</name>
<reference evidence="2 3" key="1">
    <citation type="submission" date="2013-09" db="EMBL/GenBank/DDBJ databases">
        <title>Corchorus capsularis genome sequencing.</title>
        <authorList>
            <person name="Alam M."/>
            <person name="Haque M.S."/>
            <person name="Islam M.S."/>
            <person name="Emdad E.M."/>
            <person name="Islam M.M."/>
            <person name="Ahmed B."/>
            <person name="Halim A."/>
            <person name="Hossen Q.M.M."/>
            <person name="Hossain M.Z."/>
            <person name="Ahmed R."/>
            <person name="Khan M.M."/>
            <person name="Islam R."/>
            <person name="Rashid M.M."/>
            <person name="Khan S.A."/>
            <person name="Rahman M.S."/>
            <person name="Alam M."/>
        </authorList>
    </citation>
    <scope>NUCLEOTIDE SEQUENCE [LARGE SCALE GENOMIC DNA]</scope>
    <source>
        <strain evidence="3">cv. CVL-1</strain>
        <tissue evidence="2">Whole seedling</tissue>
    </source>
</reference>
<proteinExistence type="predicted"/>
<dbReference type="AlphaFoldDB" id="A0A1R3HZJ4"/>
<organism evidence="2 3">
    <name type="scientific">Corchorus capsularis</name>
    <name type="common">Jute</name>
    <dbReference type="NCBI Taxonomy" id="210143"/>
    <lineage>
        <taxon>Eukaryota</taxon>
        <taxon>Viridiplantae</taxon>
        <taxon>Streptophyta</taxon>
        <taxon>Embryophyta</taxon>
        <taxon>Tracheophyta</taxon>
        <taxon>Spermatophyta</taxon>
        <taxon>Magnoliopsida</taxon>
        <taxon>eudicotyledons</taxon>
        <taxon>Gunneridae</taxon>
        <taxon>Pentapetalae</taxon>
        <taxon>rosids</taxon>
        <taxon>malvids</taxon>
        <taxon>Malvales</taxon>
        <taxon>Malvaceae</taxon>
        <taxon>Grewioideae</taxon>
        <taxon>Apeibeae</taxon>
        <taxon>Corchorus</taxon>
    </lineage>
</organism>
<gene>
    <name evidence="2" type="ORF">CCACVL1_16094</name>
</gene>
<dbReference type="Proteomes" id="UP000188268">
    <property type="component" value="Unassembled WGS sequence"/>
</dbReference>
<evidence type="ECO:0000313" key="2">
    <source>
        <dbReference type="EMBL" id="OMO75671.1"/>
    </source>
</evidence>
<keyword evidence="3" id="KW-1185">Reference proteome</keyword>